<feature type="transmembrane region" description="Helical" evidence="1">
    <location>
        <begin position="53"/>
        <end position="75"/>
    </location>
</feature>
<keyword evidence="1" id="KW-0812">Transmembrane</keyword>
<dbReference type="NCBIfam" id="TIGR01571">
    <property type="entry name" value="A_thal_Cys_rich"/>
    <property type="match status" value="1"/>
</dbReference>
<dbReference type="EMBL" id="JAADJZ010000007">
    <property type="protein sequence ID" value="KAF2873912.1"/>
    <property type="molecule type" value="Genomic_DNA"/>
</dbReference>
<gene>
    <name evidence="2" type="ORF">BDV95DRAFT_627684</name>
</gene>
<keyword evidence="1" id="KW-0472">Membrane</keyword>
<dbReference type="Pfam" id="PF04749">
    <property type="entry name" value="PLAC8"/>
    <property type="match status" value="1"/>
</dbReference>
<dbReference type="InterPro" id="IPR006461">
    <property type="entry name" value="PLAC_motif_containing"/>
</dbReference>
<keyword evidence="3" id="KW-1185">Reference proteome</keyword>
<proteinExistence type="predicted"/>
<organism evidence="2 3">
    <name type="scientific">Massariosphaeria phaeospora</name>
    <dbReference type="NCBI Taxonomy" id="100035"/>
    <lineage>
        <taxon>Eukaryota</taxon>
        <taxon>Fungi</taxon>
        <taxon>Dikarya</taxon>
        <taxon>Ascomycota</taxon>
        <taxon>Pezizomycotina</taxon>
        <taxon>Dothideomycetes</taxon>
        <taxon>Pleosporomycetidae</taxon>
        <taxon>Pleosporales</taxon>
        <taxon>Pleosporales incertae sedis</taxon>
        <taxon>Massariosphaeria</taxon>
    </lineage>
</organism>
<evidence type="ECO:0000256" key="1">
    <source>
        <dbReference type="SAM" id="Phobius"/>
    </source>
</evidence>
<accession>A0A7C8ICV7</accession>
<comment type="caution">
    <text evidence="2">The sequence shown here is derived from an EMBL/GenBank/DDBJ whole genome shotgun (WGS) entry which is preliminary data.</text>
</comment>
<protein>
    <submittedName>
        <fullName evidence="2">PLAC8 family-domain-containing protein</fullName>
    </submittedName>
</protein>
<evidence type="ECO:0000313" key="3">
    <source>
        <dbReference type="Proteomes" id="UP000481861"/>
    </source>
</evidence>
<reference evidence="2 3" key="1">
    <citation type="submission" date="2020-01" db="EMBL/GenBank/DDBJ databases">
        <authorList>
            <consortium name="DOE Joint Genome Institute"/>
            <person name="Haridas S."/>
            <person name="Albert R."/>
            <person name="Binder M."/>
            <person name="Bloem J."/>
            <person name="Labutti K."/>
            <person name="Salamov A."/>
            <person name="Andreopoulos B."/>
            <person name="Baker S.E."/>
            <person name="Barry K."/>
            <person name="Bills G."/>
            <person name="Bluhm B.H."/>
            <person name="Cannon C."/>
            <person name="Castanera R."/>
            <person name="Culley D.E."/>
            <person name="Daum C."/>
            <person name="Ezra D."/>
            <person name="Gonzalez J.B."/>
            <person name="Henrissat B."/>
            <person name="Kuo A."/>
            <person name="Liang C."/>
            <person name="Lipzen A."/>
            <person name="Lutzoni F."/>
            <person name="Magnuson J."/>
            <person name="Mondo S."/>
            <person name="Nolan M."/>
            <person name="Ohm R."/>
            <person name="Pangilinan J."/>
            <person name="Park H.-J.H."/>
            <person name="Ramirez L."/>
            <person name="Alfaro M."/>
            <person name="Sun H."/>
            <person name="Tritt A."/>
            <person name="Yoshinaga Y."/>
            <person name="Zwiers L.-H.L."/>
            <person name="Turgeon B.G."/>
            <person name="Goodwin S.B."/>
            <person name="Spatafora J.W."/>
            <person name="Crous P.W."/>
            <person name="Grigoriev I.V."/>
        </authorList>
    </citation>
    <scope>NUCLEOTIDE SEQUENCE [LARGE SCALE GENOMIC DNA]</scope>
    <source>
        <strain evidence="2 3">CBS 611.86</strain>
    </source>
</reference>
<keyword evidence="1" id="KW-1133">Transmembrane helix</keyword>
<name>A0A7C8ICV7_9PLEO</name>
<sequence>MTTIQKQEWKNSGSSCCTPFGTCMLSCFCPCILYGRISHRTKHHGDLSGHSCANSSCAAFCGLACLGISFILPMIQRGEMRAKYHLKGNACGDCLCACCCTPCDLTQQDKEAAYREGALLQQQPGKESMNYIPQQQNPAFHTH</sequence>
<evidence type="ECO:0000313" key="2">
    <source>
        <dbReference type="EMBL" id="KAF2873912.1"/>
    </source>
</evidence>
<dbReference type="OrthoDB" id="1045822at2759"/>
<dbReference type="Proteomes" id="UP000481861">
    <property type="component" value="Unassembled WGS sequence"/>
</dbReference>
<dbReference type="PANTHER" id="PTHR15907">
    <property type="entry name" value="DUF614 FAMILY PROTEIN-RELATED"/>
    <property type="match status" value="1"/>
</dbReference>
<dbReference type="AlphaFoldDB" id="A0A7C8ICV7"/>